<dbReference type="HOGENOM" id="CLU_3050433_0_0_1"/>
<keyword evidence="4" id="KW-1185">Reference proteome</keyword>
<feature type="signal peptide" evidence="1">
    <location>
        <begin position="1"/>
        <end position="17"/>
    </location>
</feature>
<dbReference type="AlphaFoldDB" id="J3NX78"/>
<protein>
    <submittedName>
        <fullName evidence="2 3">Uncharacterized protein</fullName>
    </submittedName>
</protein>
<dbReference type="GeneID" id="20346343"/>
<reference evidence="3" key="4">
    <citation type="journal article" date="2015" name="G3 (Bethesda)">
        <title>Genome sequences of three phytopathogenic species of the Magnaporthaceae family of fungi.</title>
        <authorList>
            <person name="Okagaki L.H."/>
            <person name="Nunes C.C."/>
            <person name="Sailsbery J."/>
            <person name="Clay B."/>
            <person name="Brown D."/>
            <person name="John T."/>
            <person name="Oh Y."/>
            <person name="Young N."/>
            <person name="Fitzgerald M."/>
            <person name="Haas B.J."/>
            <person name="Zeng Q."/>
            <person name="Young S."/>
            <person name="Adiconis X."/>
            <person name="Fan L."/>
            <person name="Levin J.Z."/>
            <person name="Mitchell T.K."/>
            <person name="Okubara P.A."/>
            <person name="Farman M.L."/>
            <person name="Kohn L.M."/>
            <person name="Birren B."/>
            <person name="Ma L.-J."/>
            <person name="Dean R.A."/>
        </authorList>
    </citation>
    <scope>NUCLEOTIDE SEQUENCE</scope>
    <source>
        <strain evidence="3">R3-111a-1</strain>
    </source>
</reference>
<dbReference type="VEuPathDB" id="FungiDB:GGTG_05885"/>
<evidence type="ECO:0000313" key="3">
    <source>
        <dbReference type="EnsemblFungi" id="EJT75960"/>
    </source>
</evidence>
<dbReference type="eggNOG" id="ENOG502RNGU">
    <property type="taxonomic scope" value="Eukaryota"/>
</dbReference>
<evidence type="ECO:0000313" key="4">
    <source>
        <dbReference type="Proteomes" id="UP000006039"/>
    </source>
</evidence>
<name>J3NX78_GAET3</name>
<dbReference type="EMBL" id="GL385397">
    <property type="protein sequence ID" value="EJT75960.1"/>
    <property type="molecule type" value="Genomic_DNA"/>
</dbReference>
<dbReference type="Proteomes" id="UP000006039">
    <property type="component" value="Unassembled WGS sequence"/>
</dbReference>
<organism evidence="2">
    <name type="scientific">Gaeumannomyces tritici (strain R3-111a-1)</name>
    <name type="common">Wheat and barley take-all root rot fungus</name>
    <name type="synonym">Gaeumannomyces graminis var. tritici</name>
    <dbReference type="NCBI Taxonomy" id="644352"/>
    <lineage>
        <taxon>Eukaryota</taxon>
        <taxon>Fungi</taxon>
        <taxon>Dikarya</taxon>
        <taxon>Ascomycota</taxon>
        <taxon>Pezizomycotina</taxon>
        <taxon>Sordariomycetes</taxon>
        <taxon>Sordariomycetidae</taxon>
        <taxon>Magnaporthales</taxon>
        <taxon>Magnaporthaceae</taxon>
        <taxon>Gaeumannomyces</taxon>
    </lineage>
</organism>
<reference evidence="4" key="1">
    <citation type="submission" date="2010-07" db="EMBL/GenBank/DDBJ databases">
        <title>The genome sequence of Gaeumannomyces graminis var. tritici strain R3-111a-1.</title>
        <authorList>
            <consortium name="The Broad Institute Genome Sequencing Platform"/>
            <person name="Ma L.-J."/>
            <person name="Dead R."/>
            <person name="Young S."/>
            <person name="Zeng Q."/>
            <person name="Koehrsen M."/>
            <person name="Alvarado L."/>
            <person name="Berlin A."/>
            <person name="Chapman S.B."/>
            <person name="Chen Z."/>
            <person name="Freedman E."/>
            <person name="Gellesch M."/>
            <person name="Goldberg J."/>
            <person name="Griggs A."/>
            <person name="Gujja S."/>
            <person name="Heilman E.R."/>
            <person name="Heiman D."/>
            <person name="Hepburn T."/>
            <person name="Howarth C."/>
            <person name="Jen D."/>
            <person name="Larson L."/>
            <person name="Mehta T."/>
            <person name="Neiman D."/>
            <person name="Pearson M."/>
            <person name="Roberts A."/>
            <person name="Saif S."/>
            <person name="Shea T."/>
            <person name="Shenoy N."/>
            <person name="Sisk P."/>
            <person name="Stolte C."/>
            <person name="Sykes S."/>
            <person name="Walk T."/>
            <person name="White J."/>
            <person name="Yandava C."/>
            <person name="Haas B."/>
            <person name="Nusbaum C."/>
            <person name="Birren B."/>
        </authorList>
    </citation>
    <scope>NUCLEOTIDE SEQUENCE [LARGE SCALE GENOMIC DNA]</scope>
    <source>
        <strain evidence="4">R3-111a-1</strain>
    </source>
</reference>
<reference evidence="2" key="2">
    <citation type="submission" date="2010-07" db="EMBL/GenBank/DDBJ databases">
        <authorList>
            <consortium name="The Broad Institute Genome Sequencing Platform"/>
            <consortium name="Broad Institute Genome Sequencing Center for Infectious Disease"/>
            <person name="Ma L.-J."/>
            <person name="Dead R."/>
            <person name="Young S."/>
            <person name="Zeng Q."/>
            <person name="Koehrsen M."/>
            <person name="Alvarado L."/>
            <person name="Berlin A."/>
            <person name="Chapman S.B."/>
            <person name="Chen Z."/>
            <person name="Freedman E."/>
            <person name="Gellesch M."/>
            <person name="Goldberg J."/>
            <person name="Griggs A."/>
            <person name="Gujja S."/>
            <person name="Heilman E.R."/>
            <person name="Heiman D."/>
            <person name="Hepburn T."/>
            <person name="Howarth C."/>
            <person name="Jen D."/>
            <person name="Larson L."/>
            <person name="Mehta T."/>
            <person name="Neiman D."/>
            <person name="Pearson M."/>
            <person name="Roberts A."/>
            <person name="Saif S."/>
            <person name="Shea T."/>
            <person name="Shenoy N."/>
            <person name="Sisk P."/>
            <person name="Stolte C."/>
            <person name="Sykes S."/>
            <person name="Walk T."/>
            <person name="White J."/>
            <person name="Yandava C."/>
            <person name="Haas B."/>
            <person name="Nusbaum C."/>
            <person name="Birren B."/>
        </authorList>
    </citation>
    <scope>NUCLEOTIDE SEQUENCE</scope>
    <source>
        <strain evidence="2">R3-111a-1</strain>
    </source>
</reference>
<evidence type="ECO:0000256" key="1">
    <source>
        <dbReference type="SAM" id="SignalP"/>
    </source>
</evidence>
<keyword evidence="1" id="KW-0732">Signal</keyword>
<dbReference type="EnsemblFungi" id="EJT75960">
    <property type="protein sequence ID" value="EJT75960"/>
    <property type="gene ID" value="GGTG_05885"/>
</dbReference>
<proteinExistence type="predicted"/>
<reference evidence="2" key="3">
    <citation type="submission" date="2010-09" db="EMBL/GenBank/DDBJ databases">
        <title>Annotation of Gaeumannomyces graminis var. tritici R3-111a-1.</title>
        <authorList>
            <consortium name="The Broad Institute Genome Sequencing Platform"/>
            <person name="Ma L.-J."/>
            <person name="Dead R."/>
            <person name="Young S.K."/>
            <person name="Zeng Q."/>
            <person name="Gargeya S."/>
            <person name="Fitzgerald M."/>
            <person name="Haas B."/>
            <person name="Abouelleil A."/>
            <person name="Alvarado L."/>
            <person name="Arachchi H.M."/>
            <person name="Berlin A."/>
            <person name="Brown A."/>
            <person name="Chapman S.B."/>
            <person name="Chen Z."/>
            <person name="Dunbar C."/>
            <person name="Freedman E."/>
            <person name="Gearin G."/>
            <person name="Gellesch M."/>
            <person name="Goldberg J."/>
            <person name="Griggs A."/>
            <person name="Gujja S."/>
            <person name="Heiman D."/>
            <person name="Howarth C."/>
            <person name="Larson L."/>
            <person name="Lui A."/>
            <person name="MacDonald P.J.P."/>
            <person name="Mehta T."/>
            <person name="Montmayeur A."/>
            <person name="Murphy C."/>
            <person name="Neiman D."/>
            <person name="Pearson M."/>
            <person name="Priest M."/>
            <person name="Roberts A."/>
            <person name="Saif S."/>
            <person name="Shea T."/>
            <person name="Shenoy N."/>
            <person name="Sisk P."/>
            <person name="Stolte C."/>
            <person name="Sykes S."/>
            <person name="Yandava C."/>
            <person name="Wortman J."/>
            <person name="Nusbaum C."/>
            <person name="Birren B."/>
        </authorList>
    </citation>
    <scope>NUCLEOTIDE SEQUENCE</scope>
    <source>
        <strain evidence="2">R3-111a-1</strain>
    </source>
</reference>
<sequence>MKFSIAFLSLLATIAMAAPNVAPADNGVLLDSRGVDCKKCRCSSKESCTFDCCQ</sequence>
<feature type="chain" id="PRO_5015094628" evidence="1">
    <location>
        <begin position="18"/>
        <end position="54"/>
    </location>
</feature>
<evidence type="ECO:0000313" key="2">
    <source>
        <dbReference type="EMBL" id="EJT75960.1"/>
    </source>
</evidence>
<gene>
    <name evidence="3" type="primary">20346343</name>
    <name evidence="2" type="ORF">GGTG_05885</name>
</gene>
<dbReference type="RefSeq" id="XP_009221960.1">
    <property type="nucleotide sequence ID" value="XM_009223696.1"/>
</dbReference>
<accession>J3NX78</accession>
<reference evidence="3" key="5">
    <citation type="submission" date="2018-04" db="UniProtKB">
        <authorList>
            <consortium name="EnsemblFungi"/>
        </authorList>
    </citation>
    <scope>IDENTIFICATION</scope>
    <source>
        <strain evidence="3">R3-111a-1</strain>
    </source>
</reference>